<reference evidence="2" key="1">
    <citation type="journal article" date="2015" name="Proc. Natl. Acad. Sci. U.S.A.">
        <title>Networks of energetic and metabolic interactions define dynamics in microbial communities.</title>
        <authorList>
            <person name="Embree M."/>
            <person name="Liu J.K."/>
            <person name="Al-Bassam M.M."/>
            <person name="Zengler K."/>
        </authorList>
    </citation>
    <scope>NUCLEOTIDE SEQUENCE</scope>
</reference>
<feature type="transmembrane region" description="Helical" evidence="1">
    <location>
        <begin position="21"/>
        <end position="39"/>
    </location>
</feature>
<keyword evidence="1" id="KW-0472">Membrane</keyword>
<comment type="caution">
    <text evidence="2">The sequence shown here is derived from an EMBL/GenBank/DDBJ whole genome shotgun (WGS) entry which is preliminary data.</text>
</comment>
<evidence type="ECO:0000313" key="2">
    <source>
        <dbReference type="EMBL" id="KUG22887.1"/>
    </source>
</evidence>
<proteinExistence type="predicted"/>
<feature type="transmembrane region" description="Helical" evidence="1">
    <location>
        <begin position="169"/>
        <end position="185"/>
    </location>
</feature>
<keyword evidence="1" id="KW-0812">Transmembrane</keyword>
<feature type="transmembrane region" description="Helical" evidence="1">
    <location>
        <begin position="313"/>
        <end position="331"/>
    </location>
</feature>
<dbReference type="AlphaFoldDB" id="A0A0W8FPP5"/>
<feature type="transmembrane region" description="Helical" evidence="1">
    <location>
        <begin position="93"/>
        <end position="113"/>
    </location>
</feature>
<name>A0A0W8FPP5_9ZZZZ</name>
<evidence type="ECO:0008006" key="3">
    <source>
        <dbReference type="Google" id="ProtNLM"/>
    </source>
</evidence>
<feature type="transmembrane region" description="Helical" evidence="1">
    <location>
        <begin position="147"/>
        <end position="164"/>
    </location>
</feature>
<dbReference type="EMBL" id="LNQE01000934">
    <property type="protein sequence ID" value="KUG22887.1"/>
    <property type="molecule type" value="Genomic_DNA"/>
</dbReference>
<feature type="transmembrane region" description="Helical" evidence="1">
    <location>
        <begin position="367"/>
        <end position="384"/>
    </location>
</feature>
<gene>
    <name evidence="2" type="ORF">ASZ90_007322</name>
</gene>
<organism evidence="2">
    <name type="scientific">hydrocarbon metagenome</name>
    <dbReference type="NCBI Taxonomy" id="938273"/>
    <lineage>
        <taxon>unclassified sequences</taxon>
        <taxon>metagenomes</taxon>
        <taxon>ecological metagenomes</taxon>
    </lineage>
</organism>
<feature type="transmembrane region" description="Helical" evidence="1">
    <location>
        <begin position="336"/>
        <end position="355"/>
    </location>
</feature>
<protein>
    <recommendedName>
        <fullName evidence="3">Glycosyltransferase RgtA/B/C/D-like domain-containing protein</fullName>
    </recommendedName>
</protein>
<keyword evidence="1" id="KW-1133">Transmembrane helix</keyword>
<feature type="transmembrane region" description="Helical" evidence="1">
    <location>
        <begin position="125"/>
        <end position="141"/>
    </location>
</feature>
<accession>A0A0W8FPP5</accession>
<feature type="transmembrane region" description="Helical" evidence="1">
    <location>
        <begin position="221"/>
        <end position="241"/>
    </location>
</feature>
<evidence type="ECO:0000256" key="1">
    <source>
        <dbReference type="SAM" id="Phobius"/>
    </source>
</evidence>
<sequence length="516" mass="57619">MNSVTNKDISASKLSSIRLPFLSQITPILIYFVIVSLFFSRFSQDMSVDGVSYVEIARLYLAGNWQEAVNGFWSPLISWLLVPLLACKLSPDIAFKIITISAGLIALFANGALVSQCVKNRNLSLIVQCAAAVMIASFALLVCTPDILGLAFSLLFIVALITSLRTKRFSWIFTAGVLLVISYFAKTFFLPFGICIAVMFPSAGFALHHSLDRFRYDIRNTILICCIAAVLVMPWVIAIHAKYGEWTIGTAGKLNFDLVVKQENITQLIASKTVISPFQDPTRFALSSRTKIDYHAIIINLSHNLTALAIRTVRHYPLAVISVMLAFFTIYHSRKLYWQNAFILGLPVLLLWTAYSTVCAFVPQQTYLWLGDVLLLVIMAVGLEQSGVIGLCRNRIARATITLFILLLWTSYPIAEMIVRNAQGVSEKESGISLKKYVEGKTVVSDSLTGNSLVACFWASAKYRGRYPDNLYLENIENADYFLRWNEQTIMPQGFKRVANIKLALGPVDIWKKLAD</sequence>
<feature type="transmembrane region" description="Helical" evidence="1">
    <location>
        <begin position="191"/>
        <end position="209"/>
    </location>
</feature>
<feature type="transmembrane region" description="Helical" evidence="1">
    <location>
        <begin position="396"/>
        <end position="415"/>
    </location>
</feature>